<feature type="transmembrane region" description="Helical" evidence="7">
    <location>
        <begin position="12"/>
        <end position="34"/>
    </location>
</feature>
<comment type="caution">
    <text evidence="9">The sequence shown here is derived from an EMBL/GenBank/DDBJ whole genome shotgun (WGS) entry which is preliminary data.</text>
</comment>
<evidence type="ECO:0000256" key="4">
    <source>
        <dbReference type="ARBA" id="ARBA00022692"/>
    </source>
</evidence>
<evidence type="ECO:0000259" key="8">
    <source>
        <dbReference type="PROSITE" id="PS50928"/>
    </source>
</evidence>
<dbReference type="Gene3D" id="1.10.3720.10">
    <property type="entry name" value="MetI-like"/>
    <property type="match status" value="1"/>
</dbReference>
<evidence type="ECO:0000256" key="6">
    <source>
        <dbReference type="ARBA" id="ARBA00023136"/>
    </source>
</evidence>
<evidence type="ECO:0000313" key="9">
    <source>
        <dbReference type="EMBL" id="MBA2132860.1"/>
    </source>
</evidence>
<dbReference type="RefSeq" id="WP_181339317.1">
    <property type="nucleotide sequence ID" value="NZ_JAAKDE010000009.1"/>
</dbReference>
<dbReference type="Pfam" id="PF12911">
    <property type="entry name" value="OppC_N"/>
    <property type="match status" value="1"/>
</dbReference>
<dbReference type="GO" id="GO:0005886">
    <property type="term" value="C:plasma membrane"/>
    <property type="evidence" value="ECO:0007669"/>
    <property type="project" value="UniProtKB-SubCell"/>
</dbReference>
<feature type="domain" description="ABC transmembrane type-1" evidence="8">
    <location>
        <begin position="80"/>
        <end position="276"/>
    </location>
</feature>
<gene>
    <name evidence="9" type="ORF">G5B42_04800</name>
</gene>
<protein>
    <submittedName>
        <fullName evidence="9">ABC transporter permease</fullName>
    </submittedName>
</protein>
<accession>A0A8J6LI64</accession>
<dbReference type="AlphaFoldDB" id="A0A8J6LI64"/>
<feature type="transmembrane region" description="Helical" evidence="7">
    <location>
        <begin position="86"/>
        <end position="110"/>
    </location>
</feature>
<comment type="subcellular location">
    <subcellularLocation>
        <location evidence="1 7">Cell membrane</location>
        <topology evidence="1 7">Multi-pass membrane protein</topology>
    </subcellularLocation>
</comment>
<dbReference type="PANTHER" id="PTHR43386">
    <property type="entry name" value="OLIGOPEPTIDE TRANSPORT SYSTEM PERMEASE PROTEIN APPC"/>
    <property type="match status" value="1"/>
</dbReference>
<keyword evidence="4 7" id="KW-0812">Transmembrane</keyword>
<feature type="transmembrane region" description="Helical" evidence="7">
    <location>
        <begin position="254"/>
        <end position="275"/>
    </location>
</feature>
<evidence type="ECO:0000256" key="5">
    <source>
        <dbReference type="ARBA" id="ARBA00022989"/>
    </source>
</evidence>
<dbReference type="Proteomes" id="UP000657177">
    <property type="component" value="Unassembled WGS sequence"/>
</dbReference>
<feature type="transmembrane region" description="Helical" evidence="7">
    <location>
        <begin position="122"/>
        <end position="140"/>
    </location>
</feature>
<dbReference type="InterPro" id="IPR000515">
    <property type="entry name" value="MetI-like"/>
</dbReference>
<evidence type="ECO:0000256" key="1">
    <source>
        <dbReference type="ARBA" id="ARBA00004651"/>
    </source>
</evidence>
<proteinExistence type="inferred from homology"/>
<dbReference type="InterPro" id="IPR025966">
    <property type="entry name" value="OppC_N"/>
</dbReference>
<dbReference type="InterPro" id="IPR050366">
    <property type="entry name" value="BP-dependent_transpt_permease"/>
</dbReference>
<dbReference type="PROSITE" id="PS50928">
    <property type="entry name" value="ABC_TM1"/>
    <property type="match status" value="1"/>
</dbReference>
<dbReference type="Pfam" id="PF00528">
    <property type="entry name" value="BPD_transp_1"/>
    <property type="match status" value="1"/>
</dbReference>
<dbReference type="PANTHER" id="PTHR43386:SF1">
    <property type="entry name" value="D,D-DIPEPTIDE TRANSPORT SYSTEM PERMEASE PROTEIN DDPC-RELATED"/>
    <property type="match status" value="1"/>
</dbReference>
<keyword evidence="2 7" id="KW-0813">Transport</keyword>
<comment type="similarity">
    <text evidence="7">Belongs to the binding-protein-dependent transport system permease family.</text>
</comment>
<keyword evidence="6 7" id="KW-0472">Membrane</keyword>
<dbReference type="EMBL" id="JAAKDE010000009">
    <property type="protein sequence ID" value="MBA2132860.1"/>
    <property type="molecule type" value="Genomic_DNA"/>
</dbReference>
<keyword evidence="3" id="KW-1003">Cell membrane</keyword>
<reference evidence="9" key="1">
    <citation type="submission" date="2020-06" db="EMBL/GenBank/DDBJ databases">
        <title>Novel chitinolytic bacterium.</title>
        <authorList>
            <person name="Ungkulpasvich U."/>
            <person name="Kosugi A."/>
            <person name="Uke A."/>
        </authorList>
    </citation>
    <scope>NUCLEOTIDE SEQUENCE</scope>
    <source>
        <strain evidence="9">UUS1-1</strain>
    </source>
</reference>
<evidence type="ECO:0000313" key="10">
    <source>
        <dbReference type="Proteomes" id="UP000657177"/>
    </source>
</evidence>
<dbReference type="GO" id="GO:0055085">
    <property type="term" value="P:transmembrane transport"/>
    <property type="evidence" value="ECO:0007669"/>
    <property type="project" value="InterPro"/>
</dbReference>
<name>A0A8J6LI64_9FIRM</name>
<dbReference type="InterPro" id="IPR035906">
    <property type="entry name" value="MetI-like_sf"/>
</dbReference>
<sequence>MNIFRRLVKNRISLFGLILLLFFVVVAIAAPWLAPPKEGSDPYRIPRRGWTLEPTPPSAQYPLGLTQGQYDIYYGLVWGTRTAFRVGIIVIAFRALIGIILGSIAAYYGGILDEILMRFTDIFMSFPYLIGVVVFVSIFGPGLNNVMIPLIALGWMPYARMIRGNILAVKQEEYVLAARAIGVSDFKIITRHILPNSIFPVLIQASMQIGSIVISVSALSFLGLGAPEGYADWGQMLSFARNWMLGDQGNVLKYWFTVVYPGLAMVLFVLSWNLIGDAFRDIMDPRIQA</sequence>
<keyword evidence="10" id="KW-1185">Reference proteome</keyword>
<organism evidence="9 10">
    <name type="scientific">Capillibacterium thermochitinicola</name>
    <dbReference type="NCBI Taxonomy" id="2699427"/>
    <lineage>
        <taxon>Bacteria</taxon>
        <taxon>Bacillati</taxon>
        <taxon>Bacillota</taxon>
        <taxon>Capillibacterium</taxon>
    </lineage>
</organism>
<dbReference type="CDD" id="cd06261">
    <property type="entry name" value="TM_PBP2"/>
    <property type="match status" value="1"/>
</dbReference>
<evidence type="ECO:0000256" key="3">
    <source>
        <dbReference type="ARBA" id="ARBA00022475"/>
    </source>
</evidence>
<evidence type="ECO:0000256" key="7">
    <source>
        <dbReference type="RuleBase" id="RU363032"/>
    </source>
</evidence>
<dbReference type="SUPFAM" id="SSF161098">
    <property type="entry name" value="MetI-like"/>
    <property type="match status" value="1"/>
</dbReference>
<keyword evidence="5 7" id="KW-1133">Transmembrane helix</keyword>
<evidence type="ECO:0000256" key="2">
    <source>
        <dbReference type="ARBA" id="ARBA00022448"/>
    </source>
</evidence>